<organism evidence="2 3">
    <name type="scientific">Pieris brassicae</name>
    <name type="common">White butterfly</name>
    <name type="synonym">Large white butterfly</name>
    <dbReference type="NCBI Taxonomy" id="7116"/>
    <lineage>
        <taxon>Eukaryota</taxon>
        <taxon>Metazoa</taxon>
        <taxon>Ecdysozoa</taxon>
        <taxon>Arthropoda</taxon>
        <taxon>Hexapoda</taxon>
        <taxon>Insecta</taxon>
        <taxon>Pterygota</taxon>
        <taxon>Neoptera</taxon>
        <taxon>Endopterygota</taxon>
        <taxon>Lepidoptera</taxon>
        <taxon>Glossata</taxon>
        <taxon>Ditrysia</taxon>
        <taxon>Papilionoidea</taxon>
        <taxon>Pieridae</taxon>
        <taxon>Pierinae</taxon>
        <taxon>Pieris</taxon>
    </lineage>
</organism>
<dbReference type="AlphaFoldDB" id="A0A9P0X7C0"/>
<sequence length="257" mass="30192">MLKLLQVSALLISIKFVSCLTYFKIDNIENLKQLPKILETIQNHDLTEHIKLTPNQNKYVSEGNLRNKILVKRKIPHGLDAGAYEFDNKFNTFYKPLIRVHKKINIGKNSKNALQQFEDKYDVSNDEAETRDPKDVWNERLYIDKFNKKEYDYLVFVTKRNNRKKISNVKQRRGLAFNEIMSALSKNLRAYEKSGEANDPLAPGPKIPMNIHDGKEDDWMPHYPPWNYWTYKKTLHQDACPGTQVRIGNMCMWIPPH</sequence>
<feature type="signal peptide" evidence="1">
    <location>
        <begin position="1"/>
        <end position="19"/>
    </location>
</feature>
<reference evidence="2" key="1">
    <citation type="submission" date="2022-05" db="EMBL/GenBank/DDBJ databases">
        <authorList>
            <person name="Okamura Y."/>
        </authorList>
    </citation>
    <scope>NUCLEOTIDE SEQUENCE</scope>
</reference>
<dbReference type="Proteomes" id="UP001152562">
    <property type="component" value="Unassembled WGS sequence"/>
</dbReference>
<comment type="caution">
    <text evidence="2">The sequence shown here is derived from an EMBL/GenBank/DDBJ whole genome shotgun (WGS) entry which is preliminary data.</text>
</comment>
<name>A0A9P0X7C0_PIEBR</name>
<keyword evidence="1" id="KW-0732">Signal</keyword>
<evidence type="ECO:0000313" key="3">
    <source>
        <dbReference type="Proteomes" id="UP001152562"/>
    </source>
</evidence>
<proteinExistence type="predicted"/>
<accession>A0A9P0X7C0</accession>
<protein>
    <submittedName>
        <fullName evidence="2">Uncharacterized protein</fullName>
    </submittedName>
</protein>
<dbReference type="EMBL" id="CALOZG010000004">
    <property type="protein sequence ID" value="CAH4023515.1"/>
    <property type="molecule type" value="Genomic_DNA"/>
</dbReference>
<evidence type="ECO:0000256" key="1">
    <source>
        <dbReference type="SAM" id="SignalP"/>
    </source>
</evidence>
<feature type="chain" id="PRO_5040269504" evidence="1">
    <location>
        <begin position="20"/>
        <end position="257"/>
    </location>
</feature>
<gene>
    <name evidence="2" type="ORF">PIBRA_LOCUS4219</name>
</gene>
<keyword evidence="3" id="KW-1185">Reference proteome</keyword>
<evidence type="ECO:0000313" key="2">
    <source>
        <dbReference type="EMBL" id="CAH4023515.1"/>
    </source>
</evidence>